<dbReference type="Pfam" id="PF20049">
    <property type="entry name" value="DUF6451"/>
    <property type="match status" value="1"/>
</dbReference>
<dbReference type="PANTHER" id="PTHR47027:SF25">
    <property type="entry name" value="REVERSE TRANSCRIPTASE DOMAIN-CONTAINING PROTEIN"/>
    <property type="match status" value="1"/>
</dbReference>
<proteinExistence type="predicted"/>
<sequence length="197" mass="21610">MGDLNSKVGIDNTGYEDIMGRHGLAERNKNGDRFTNLCAFNKLATGDKIFPHKRIHRSTWISSDHIAEKQIDHNCINKIFRRTMEDIKTASAAAASAAVGLNIHKGETKVLKRNTENSNPITLDGETPEDVEKFTYLDSIIDEQGGSDAEVKARIGKAGIASLQLKNIWNPKQLSTNVKVGIFNTNITTVSLCGAET</sequence>
<keyword evidence="2" id="KW-1185">Reference proteome</keyword>
<dbReference type="InterPro" id="IPR045609">
    <property type="entry name" value="DUF6451"/>
</dbReference>
<accession>A0A183PYD1</accession>
<name>A0A183PYD1_9TREM</name>
<evidence type="ECO:0000313" key="1">
    <source>
        <dbReference type="EMBL" id="VDP79624.1"/>
    </source>
</evidence>
<dbReference type="AlphaFoldDB" id="A0A183PYD1"/>
<evidence type="ECO:0000313" key="2">
    <source>
        <dbReference type="Proteomes" id="UP000269396"/>
    </source>
</evidence>
<reference evidence="1 2" key="1">
    <citation type="submission" date="2018-11" db="EMBL/GenBank/DDBJ databases">
        <authorList>
            <consortium name="Pathogen Informatics"/>
        </authorList>
    </citation>
    <scope>NUCLEOTIDE SEQUENCE [LARGE SCALE GENOMIC DNA]</scope>
    <source>
        <strain>Denwood</strain>
        <strain evidence="2">Zambia</strain>
    </source>
</reference>
<dbReference type="Proteomes" id="UP000269396">
    <property type="component" value="Unassembled WGS sequence"/>
</dbReference>
<organism evidence="1 2">
    <name type="scientific">Schistosoma mattheei</name>
    <dbReference type="NCBI Taxonomy" id="31246"/>
    <lineage>
        <taxon>Eukaryota</taxon>
        <taxon>Metazoa</taxon>
        <taxon>Spiralia</taxon>
        <taxon>Lophotrochozoa</taxon>
        <taxon>Platyhelminthes</taxon>
        <taxon>Trematoda</taxon>
        <taxon>Digenea</taxon>
        <taxon>Strigeidida</taxon>
        <taxon>Schistosomatoidea</taxon>
        <taxon>Schistosomatidae</taxon>
        <taxon>Schistosoma</taxon>
    </lineage>
</organism>
<dbReference type="PANTHER" id="PTHR47027">
    <property type="entry name" value="REVERSE TRANSCRIPTASE DOMAIN-CONTAINING PROTEIN"/>
    <property type="match status" value="1"/>
</dbReference>
<protein>
    <submittedName>
        <fullName evidence="1">Uncharacterized protein</fullName>
    </submittedName>
</protein>
<dbReference type="EMBL" id="UZAL01042166">
    <property type="protein sequence ID" value="VDP79624.1"/>
    <property type="molecule type" value="Genomic_DNA"/>
</dbReference>
<gene>
    <name evidence="1" type="ORF">SMTD_LOCUS19365</name>
</gene>